<comment type="catalytic activity">
    <reaction evidence="1">
        <text>ATP + protein L-histidine = ADP + protein N-phospho-L-histidine.</text>
        <dbReference type="EC" id="2.7.13.3"/>
    </reaction>
</comment>
<accession>A0A378T2W7</accession>
<evidence type="ECO:0000256" key="1">
    <source>
        <dbReference type="ARBA" id="ARBA00000085"/>
    </source>
</evidence>
<dbReference type="SMART" id="SM00387">
    <property type="entry name" value="HATPase_c"/>
    <property type="match status" value="1"/>
</dbReference>
<dbReference type="CDD" id="cd00075">
    <property type="entry name" value="HATPase"/>
    <property type="match status" value="1"/>
</dbReference>
<keyword evidence="7 13" id="KW-0418">Kinase</keyword>
<gene>
    <name evidence="13" type="primary">prrB_2</name>
    <name evidence="13" type="ORF">NCTC4524_02645</name>
</gene>
<dbReference type="PANTHER" id="PTHR45436">
    <property type="entry name" value="SENSOR HISTIDINE KINASE YKOH"/>
    <property type="match status" value="1"/>
</dbReference>
<keyword evidence="10 11" id="KW-0472">Membrane</keyword>
<dbReference type="GO" id="GO:0005886">
    <property type="term" value="C:plasma membrane"/>
    <property type="evidence" value="ECO:0007669"/>
    <property type="project" value="UniProtKB-SubCell"/>
</dbReference>
<comment type="subcellular location">
    <subcellularLocation>
        <location evidence="2">Cell membrane</location>
    </subcellularLocation>
</comment>
<organism evidence="13 14">
    <name type="scientific">Mycolicibacterium senegalense</name>
    <dbReference type="NCBI Taxonomy" id="1796"/>
    <lineage>
        <taxon>Bacteria</taxon>
        <taxon>Bacillati</taxon>
        <taxon>Actinomycetota</taxon>
        <taxon>Actinomycetes</taxon>
        <taxon>Mycobacteriales</taxon>
        <taxon>Mycobacteriaceae</taxon>
        <taxon>Mycolicibacterium</taxon>
    </lineage>
</organism>
<dbReference type="SMART" id="SM00388">
    <property type="entry name" value="HisKA"/>
    <property type="match status" value="1"/>
</dbReference>
<dbReference type="Pfam" id="PF02518">
    <property type="entry name" value="HATPase_c"/>
    <property type="match status" value="1"/>
</dbReference>
<dbReference type="GO" id="GO:0000155">
    <property type="term" value="F:phosphorelay sensor kinase activity"/>
    <property type="evidence" value="ECO:0007669"/>
    <property type="project" value="InterPro"/>
</dbReference>
<dbReference type="Gene3D" id="3.30.565.10">
    <property type="entry name" value="Histidine kinase-like ATPase, C-terminal domain"/>
    <property type="match status" value="1"/>
</dbReference>
<evidence type="ECO:0000259" key="12">
    <source>
        <dbReference type="PROSITE" id="PS50109"/>
    </source>
</evidence>
<proteinExistence type="predicted"/>
<dbReference type="EC" id="2.7.13.3" evidence="3"/>
<dbReference type="InterPro" id="IPR036890">
    <property type="entry name" value="HATPase_C_sf"/>
</dbReference>
<evidence type="ECO:0000313" key="13">
    <source>
        <dbReference type="EMBL" id="STZ55000.1"/>
    </source>
</evidence>
<evidence type="ECO:0000256" key="11">
    <source>
        <dbReference type="SAM" id="Phobius"/>
    </source>
</evidence>
<dbReference type="Pfam" id="PF00512">
    <property type="entry name" value="HisKA"/>
    <property type="match status" value="1"/>
</dbReference>
<keyword evidence="5 13" id="KW-0808">Transferase</keyword>
<feature type="transmembrane region" description="Helical" evidence="11">
    <location>
        <begin position="183"/>
        <end position="206"/>
    </location>
</feature>
<dbReference type="Gene3D" id="1.10.287.130">
    <property type="match status" value="1"/>
</dbReference>
<dbReference type="SUPFAM" id="SSF47384">
    <property type="entry name" value="Homodimeric domain of signal transducing histidine kinase"/>
    <property type="match status" value="1"/>
</dbReference>
<dbReference type="PRINTS" id="PR00344">
    <property type="entry name" value="BCTRLSENSOR"/>
</dbReference>
<dbReference type="SUPFAM" id="SSF55874">
    <property type="entry name" value="ATPase domain of HSP90 chaperone/DNA topoisomerase II/histidine kinase"/>
    <property type="match status" value="1"/>
</dbReference>
<dbReference type="EMBL" id="UGQQ01000001">
    <property type="protein sequence ID" value="STZ55000.1"/>
    <property type="molecule type" value="Genomic_DNA"/>
</dbReference>
<dbReference type="PANTHER" id="PTHR45436:SF5">
    <property type="entry name" value="SENSOR HISTIDINE KINASE TRCS"/>
    <property type="match status" value="1"/>
</dbReference>
<evidence type="ECO:0000256" key="2">
    <source>
        <dbReference type="ARBA" id="ARBA00004236"/>
    </source>
</evidence>
<dbReference type="AlphaFoldDB" id="A0A378T2W7"/>
<dbReference type="InterPro" id="IPR036097">
    <property type="entry name" value="HisK_dim/P_sf"/>
</dbReference>
<dbReference type="PROSITE" id="PS50109">
    <property type="entry name" value="HIS_KIN"/>
    <property type="match status" value="1"/>
</dbReference>
<evidence type="ECO:0000256" key="5">
    <source>
        <dbReference type="ARBA" id="ARBA00022679"/>
    </source>
</evidence>
<dbReference type="InterPro" id="IPR003594">
    <property type="entry name" value="HATPase_dom"/>
</dbReference>
<keyword evidence="6 11" id="KW-0812">Transmembrane</keyword>
<evidence type="ECO:0000256" key="10">
    <source>
        <dbReference type="ARBA" id="ARBA00023136"/>
    </source>
</evidence>
<name>A0A378T2W7_9MYCO</name>
<keyword evidence="4" id="KW-0597">Phosphoprotein</keyword>
<feature type="transmembrane region" description="Helical" evidence="11">
    <location>
        <begin position="49"/>
        <end position="72"/>
    </location>
</feature>
<dbReference type="InterPro" id="IPR005467">
    <property type="entry name" value="His_kinase_dom"/>
</dbReference>
<dbReference type="InterPro" id="IPR050428">
    <property type="entry name" value="TCS_sensor_his_kinase"/>
</dbReference>
<dbReference type="CDD" id="cd00082">
    <property type="entry name" value="HisKA"/>
    <property type="match status" value="1"/>
</dbReference>
<keyword evidence="9" id="KW-0902">Two-component regulatory system</keyword>
<evidence type="ECO:0000256" key="8">
    <source>
        <dbReference type="ARBA" id="ARBA00022989"/>
    </source>
</evidence>
<dbReference type="InterPro" id="IPR003661">
    <property type="entry name" value="HisK_dim/P_dom"/>
</dbReference>
<evidence type="ECO:0000256" key="3">
    <source>
        <dbReference type="ARBA" id="ARBA00012438"/>
    </source>
</evidence>
<evidence type="ECO:0000256" key="7">
    <source>
        <dbReference type="ARBA" id="ARBA00022777"/>
    </source>
</evidence>
<dbReference type="STRING" id="1796.ABW05_04160"/>
<sequence length="487" mass="51783">MSGGGRDGAGNTCTGGSGKITPVNLEERVLNLLRPVLRPVMRVLSLRTIVIVGALSVVVTVITLGTWVWLGVTNDQYSQLDRRLDSLSSLGDVSTLLTATKQGSADKSMHDDGGLVRTAHIGGVSVSVPSDIVLPRLENGYANTTIDGVEYRVRTFTAGPASIALGAPLAETQRRIDELHLRVLLICGGVIGSTIVVGWMISLVMITPFRLLAQQARAINAQSKPDEVQVRGVREAVEIAEAVEGMLARIGNEQERTKAALESARDFAAVASHELRTPLTAMRTNLEVLSTLDMTADQRQEVIGDVLRTQSRIEGTLTALERLAQGELTTVEDFVPMDVTELLDRAAHDALRTYPGLRATLMPSPTVLMLGMPAGLRLVIDNAIANAVKHGGATEIRLSAVSSADDVQIVVDDNGSGVPEAERAEVFERFARGSTASRSGSGLGLALVAQQAELHGGTAALLESPLGGARLLLRLPLRRARVEDAPF</sequence>
<dbReference type="InterPro" id="IPR004358">
    <property type="entry name" value="Sig_transdc_His_kin-like_C"/>
</dbReference>
<evidence type="ECO:0000256" key="6">
    <source>
        <dbReference type="ARBA" id="ARBA00022692"/>
    </source>
</evidence>
<evidence type="ECO:0000313" key="14">
    <source>
        <dbReference type="Proteomes" id="UP000254945"/>
    </source>
</evidence>
<feature type="domain" description="Histidine kinase" evidence="12">
    <location>
        <begin position="270"/>
        <end position="479"/>
    </location>
</feature>
<dbReference type="Proteomes" id="UP000254945">
    <property type="component" value="Unassembled WGS sequence"/>
</dbReference>
<evidence type="ECO:0000256" key="4">
    <source>
        <dbReference type="ARBA" id="ARBA00022553"/>
    </source>
</evidence>
<reference evidence="13 14" key="1">
    <citation type="submission" date="2018-06" db="EMBL/GenBank/DDBJ databases">
        <authorList>
            <consortium name="Pathogen Informatics"/>
            <person name="Doyle S."/>
        </authorList>
    </citation>
    <scope>NUCLEOTIDE SEQUENCE [LARGE SCALE GENOMIC DNA]</scope>
    <source>
        <strain evidence="13 14">NCTC4524</strain>
    </source>
</reference>
<evidence type="ECO:0000256" key="9">
    <source>
        <dbReference type="ARBA" id="ARBA00023012"/>
    </source>
</evidence>
<protein>
    <recommendedName>
        <fullName evidence="3">histidine kinase</fullName>
        <ecNumber evidence="3">2.7.13.3</ecNumber>
    </recommendedName>
</protein>
<keyword evidence="8 11" id="KW-1133">Transmembrane helix</keyword>